<evidence type="ECO:0000256" key="1">
    <source>
        <dbReference type="SAM" id="SignalP"/>
    </source>
</evidence>
<evidence type="ECO:0000313" key="3">
    <source>
        <dbReference type="Proteomes" id="UP000182783"/>
    </source>
</evidence>
<dbReference type="EMBL" id="FNGM01000003">
    <property type="protein sequence ID" value="SDL51250.1"/>
    <property type="molecule type" value="Genomic_DNA"/>
</dbReference>
<organism evidence="2 3">
    <name type="scientific">Paenibacillus jilunlii</name>
    <dbReference type="NCBI Taxonomy" id="682956"/>
    <lineage>
        <taxon>Bacteria</taxon>
        <taxon>Bacillati</taxon>
        <taxon>Bacillota</taxon>
        <taxon>Bacilli</taxon>
        <taxon>Bacillales</taxon>
        <taxon>Paenibacillaceae</taxon>
        <taxon>Paenibacillus</taxon>
    </lineage>
</organism>
<proteinExistence type="predicted"/>
<gene>
    <name evidence="2" type="ORF">SAMN05216191_103337</name>
</gene>
<feature type="signal peptide" evidence="1">
    <location>
        <begin position="1"/>
        <end position="24"/>
    </location>
</feature>
<keyword evidence="1" id="KW-0732">Signal</keyword>
<feature type="chain" id="PRO_5010353781" evidence="1">
    <location>
        <begin position="25"/>
        <end position="39"/>
    </location>
</feature>
<name>A0A1G9KN39_9BACL</name>
<sequence>MKKAFLSVLFTAVLISSFSVTAFAAEQQLKVPLNHGVDY</sequence>
<dbReference type="AlphaFoldDB" id="A0A1G9KN39"/>
<dbReference type="Proteomes" id="UP000182783">
    <property type="component" value="Unassembled WGS sequence"/>
</dbReference>
<accession>A0A1G9KN39</accession>
<protein>
    <submittedName>
        <fullName evidence="2">Uncharacterized protein</fullName>
    </submittedName>
</protein>
<reference evidence="2 3" key="1">
    <citation type="submission" date="2016-10" db="EMBL/GenBank/DDBJ databases">
        <authorList>
            <person name="de Groot N.N."/>
        </authorList>
    </citation>
    <scope>NUCLEOTIDE SEQUENCE [LARGE SCALE GENOMIC DNA]</scope>
    <source>
        <strain evidence="2 3">CGMCC 1.10239</strain>
    </source>
</reference>
<evidence type="ECO:0000313" key="2">
    <source>
        <dbReference type="EMBL" id="SDL51250.1"/>
    </source>
</evidence>